<dbReference type="Proteomes" id="UP000249638">
    <property type="component" value="Unassembled WGS sequence"/>
</dbReference>
<dbReference type="Pfam" id="PF07859">
    <property type="entry name" value="Abhydrolase_3"/>
    <property type="match status" value="1"/>
</dbReference>
<dbReference type="InterPro" id="IPR050300">
    <property type="entry name" value="GDXG_lipolytic_enzyme"/>
</dbReference>
<dbReference type="FunFam" id="3.40.50.1820:FF:000089">
    <property type="entry name" value="Alpha/beta hydrolase"/>
    <property type="match status" value="1"/>
</dbReference>
<dbReference type="PROSITE" id="PS01174">
    <property type="entry name" value="LIPASE_GDXG_SER"/>
    <property type="match status" value="1"/>
</dbReference>
<evidence type="ECO:0000313" key="5">
    <source>
        <dbReference type="EMBL" id="PZX27008.1"/>
    </source>
</evidence>
<dbReference type="GO" id="GO:0016787">
    <property type="term" value="F:hydrolase activity"/>
    <property type="evidence" value="ECO:0007669"/>
    <property type="project" value="UniProtKB-KW"/>
</dbReference>
<dbReference type="Gene3D" id="3.40.50.1820">
    <property type="entry name" value="alpha/beta hydrolase"/>
    <property type="match status" value="1"/>
</dbReference>
<keyword evidence="2" id="KW-0378">Hydrolase</keyword>
<evidence type="ECO:0000313" key="6">
    <source>
        <dbReference type="Proteomes" id="UP000249638"/>
    </source>
</evidence>
<comment type="caution">
    <text evidence="5">The sequence shown here is derived from an EMBL/GenBank/DDBJ whole genome shotgun (WGS) entry which is preliminary data.</text>
</comment>
<feature type="domain" description="Alpha/beta hydrolase fold-3" evidence="4">
    <location>
        <begin position="83"/>
        <end position="291"/>
    </location>
</feature>
<keyword evidence="6" id="KW-1185">Reference proteome</keyword>
<comment type="similarity">
    <text evidence="1">Belongs to the 'GDXG' lipolytic enzyme family.</text>
</comment>
<gene>
    <name evidence="5" type="ORF">C7416_106298</name>
</gene>
<feature type="active site" evidence="3">
    <location>
        <position position="161"/>
    </location>
</feature>
<evidence type="ECO:0000259" key="4">
    <source>
        <dbReference type="Pfam" id="PF07859"/>
    </source>
</evidence>
<dbReference type="EMBL" id="QKZN01000006">
    <property type="protein sequence ID" value="PZX27008.1"/>
    <property type="molecule type" value="Genomic_DNA"/>
</dbReference>
<dbReference type="AlphaFoldDB" id="A0A2W7QQU9"/>
<organism evidence="5 6">
    <name type="scientific">Cupriavidus phytorum</name>
    <dbReference type="NCBI Taxonomy" id="3024399"/>
    <lineage>
        <taxon>Bacteria</taxon>
        <taxon>Pseudomonadati</taxon>
        <taxon>Pseudomonadota</taxon>
        <taxon>Betaproteobacteria</taxon>
        <taxon>Burkholderiales</taxon>
        <taxon>Burkholderiaceae</taxon>
        <taxon>Cupriavidus</taxon>
    </lineage>
</organism>
<dbReference type="InterPro" id="IPR029058">
    <property type="entry name" value="AB_hydrolase_fold"/>
</dbReference>
<proteinExistence type="inferred from homology"/>
<evidence type="ECO:0000256" key="3">
    <source>
        <dbReference type="PROSITE-ProRule" id="PRU10038"/>
    </source>
</evidence>
<evidence type="ECO:0000256" key="1">
    <source>
        <dbReference type="ARBA" id="ARBA00010515"/>
    </source>
</evidence>
<sequence>MPLDSQARAMLDAMAAMPSPDFSTLRAADYRAALAAMPGFAPGDAIAAQQDLTLDGPAGPLQARLYRPHAHNEADGNAALPLVIYFHGGGFVLCGLDSHDNICRSLARRSDALVLSVDYRLAPEARFPAAADDAVAAVRWASAHAAQLGADPTRLAVAGDSAGGNLAAVVCQQLRGSGIALRHQLLLYPWLDCSAAATSSASYRDCAQGYFLSAAELDWYRAQYLATPADAGDIRASPLHQRDLHGLPPATIITAEFDPLRDQGEAYGEALQRAGGNATVRRWPGQIHGFASMQGVMDAASHVLDAAAESLRQAFGAGSRQEAA</sequence>
<reference evidence="5" key="1">
    <citation type="submission" date="2018-06" db="EMBL/GenBank/DDBJ databases">
        <title>Genomic Encyclopedia of Type Strains, Phase IV (KMG-V): Genome sequencing to study the core and pangenomes of soil and plant-associated prokaryotes.</title>
        <authorList>
            <person name="Whitman W."/>
        </authorList>
    </citation>
    <scope>NUCLEOTIDE SEQUENCE [LARGE SCALE GENOMIC DNA]</scope>
    <source>
        <strain evidence="5">MLR2-44</strain>
    </source>
</reference>
<protein>
    <submittedName>
        <fullName evidence="5">Acetyl esterase</fullName>
    </submittedName>
</protein>
<dbReference type="InterPro" id="IPR033140">
    <property type="entry name" value="Lipase_GDXG_put_SER_AS"/>
</dbReference>
<evidence type="ECO:0000256" key="2">
    <source>
        <dbReference type="ARBA" id="ARBA00022801"/>
    </source>
</evidence>
<dbReference type="PANTHER" id="PTHR48081">
    <property type="entry name" value="AB HYDROLASE SUPERFAMILY PROTEIN C4A8.06C"/>
    <property type="match status" value="1"/>
</dbReference>
<dbReference type="PANTHER" id="PTHR48081:SF8">
    <property type="entry name" value="ALPHA_BETA HYDROLASE FOLD-3 DOMAIN-CONTAINING PROTEIN-RELATED"/>
    <property type="match status" value="1"/>
</dbReference>
<dbReference type="InterPro" id="IPR013094">
    <property type="entry name" value="AB_hydrolase_3"/>
</dbReference>
<dbReference type="SUPFAM" id="SSF53474">
    <property type="entry name" value="alpha/beta-Hydrolases"/>
    <property type="match status" value="1"/>
</dbReference>
<name>A0A2W7QQU9_9BURK</name>
<accession>A0A2W7QQU9</accession>